<dbReference type="EMBL" id="AGRW01000045">
    <property type="protein sequence ID" value="EIC01875.1"/>
    <property type="molecule type" value="Genomic_DNA"/>
</dbReference>
<dbReference type="PANTHER" id="PTHR45661">
    <property type="entry name" value="SURFACE ANTIGEN"/>
    <property type="match status" value="1"/>
</dbReference>
<dbReference type="InterPro" id="IPR032675">
    <property type="entry name" value="LRR_dom_sf"/>
</dbReference>
<dbReference type="SUPFAM" id="SSF52058">
    <property type="entry name" value="L domain-like"/>
    <property type="match status" value="2"/>
</dbReference>
<dbReference type="PATRIC" id="fig|907348.3.peg.1387"/>
<name>H7EKH0_9SPIR</name>
<dbReference type="AlphaFoldDB" id="H7EKH0"/>
<sequence>MGRTYKENLTQEEIDELVVNLPPDEEMPEVNHSDYELLTQDDIDSLMALRDYVPFEAESELRDSLIDLRDTLEKCGSLLYKIEKLSDAEHCDFATDDVEDEEEPYWAEKLSKEQKKKFDEILVELKNLPEEILAAGEKVLALAVSGGLSKVQIDECNKMYVRIASSTIEHSFFALNEKIQSLPIEQLEQLCAVRFTVRQSFKKMFSLGTKSPLLSKENLHAEIMQDYQSRMEDMLSDPDFSKEYDAEDIPSLVMKSEDEKRWRQFFEGKSSSPYFSYYADTVLSLNIASLNLQDKVWQYLNYLGIGTLEELCALPPEKVPALQEEMSKVGLENAVGEISDKLAGLGLCFGTSREDLIAVCDFPLVIKHYGGAGFYELEHPFDRLGTREVIRKGDGKTAERKTDFAMIGDIIDMFLDLGGTLMHVPGDTKTLQIPPLYTTIPSVAFVGCNKLEELTIGKDVYEIGSFAFELPALKEFRYEGTVAEWNSIKKDKLWNFGINVPFVDCSDGKADIALCIKDNVLLSCSKNAVNVEIPEEVCRIAELAFSDCEKLESVKIPESVRKIGEYAFKNCKSLKEINLPENLTEIAEYAFEHCVSLESFRCPKNLKEIKGYAFCNCQNLETLELNEGLARIGYCSFQGCLNLAKVSIPASVKSIKKNAFDNCIMYAGFTVAEENKNFAAEDGILYSKDKKTLVRCPCYWGKGKTEVVIPQSVESVCESAFSGCTYIERVDFPPNVKVLPEDLFEDCGRLKSVLLPENVEKMCSFSFLRCKSLESITIPSSLKKIEHNTFWMCEKLKEIRFDGTVEEWRKVIRIHDFAKECPVSEVICTDGKAELGNDKEDWEII</sequence>
<dbReference type="Proteomes" id="UP000003571">
    <property type="component" value="Unassembled WGS sequence"/>
</dbReference>
<evidence type="ECO:0000313" key="2">
    <source>
        <dbReference type="Proteomes" id="UP000003571"/>
    </source>
</evidence>
<dbReference type="Pfam" id="PF13306">
    <property type="entry name" value="LRR_5"/>
    <property type="match status" value="3"/>
</dbReference>
<evidence type="ECO:0000313" key="1">
    <source>
        <dbReference type="EMBL" id="EIC01875.1"/>
    </source>
</evidence>
<protein>
    <recommendedName>
        <fullName evidence="3">Leucine-rich repeat domain-containing protein</fullName>
    </recommendedName>
</protein>
<dbReference type="InterPro" id="IPR026906">
    <property type="entry name" value="LRR_5"/>
</dbReference>
<dbReference type="InterPro" id="IPR053139">
    <property type="entry name" value="Surface_bspA-like"/>
</dbReference>
<dbReference type="OrthoDB" id="362713at2"/>
<keyword evidence="2" id="KW-1185">Reference proteome</keyword>
<evidence type="ECO:0008006" key="3">
    <source>
        <dbReference type="Google" id="ProtNLM"/>
    </source>
</evidence>
<dbReference type="STRING" id="907348.TresaDRAFT_1627"/>
<gene>
    <name evidence="1" type="ORF">TresaDRAFT_1627</name>
</gene>
<dbReference type="Gene3D" id="3.80.10.10">
    <property type="entry name" value="Ribonuclease Inhibitor"/>
    <property type="match status" value="3"/>
</dbReference>
<dbReference type="PANTHER" id="PTHR45661:SF3">
    <property type="entry name" value="IG-LIKE DOMAIN-CONTAINING PROTEIN"/>
    <property type="match status" value="1"/>
</dbReference>
<comment type="caution">
    <text evidence="1">The sequence shown here is derived from an EMBL/GenBank/DDBJ whole genome shotgun (WGS) entry which is preliminary data.</text>
</comment>
<reference evidence="1 2" key="1">
    <citation type="submission" date="2011-09" db="EMBL/GenBank/DDBJ databases">
        <title>The draft genome of Treponema saccharophilum DSM 2985.</title>
        <authorList>
            <consortium name="US DOE Joint Genome Institute (JGI-PGF)"/>
            <person name="Lucas S."/>
            <person name="Copeland A."/>
            <person name="Lapidus A."/>
            <person name="Glavina del Rio T."/>
            <person name="Dalin E."/>
            <person name="Tice H."/>
            <person name="Bruce D."/>
            <person name="Goodwin L."/>
            <person name="Pitluck S."/>
            <person name="Peters L."/>
            <person name="Kyrpides N."/>
            <person name="Mavromatis K."/>
            <person name="Ivanova N."/>
            <person name="Markowitz V."/>
            <person name="Cheng J.-F."/>
            <person name="Hugenholtz P."/>
            <person name="Woyke T."/>
            <person name="Wu D."/>
            <person name="Gronow S."/>
            <person name="Wellnitz S."/>
            <person name="Brambilla E."/>
            <person name="Klenk H.-P."/>
            <person name="Eisen J.A."/>
        </authorList>
    </citation>
    <scope>NUCLEOTIDE SEQUENCE [LARGE SCALE GENOMIC DNA]</scope>
    <source>
        <strain evidence="1 2">DSM 2985</strain>
    </source>
</reference>
<organism evidence="1 2">
    <name type="scientific">Treponema saccharophilum DSM 2985</name>
    <dbReference type="NCBI Taxonomy" id="907348"/>
    <lineage>
        <taxon>Bacteria</taxon>
        <taxon>Pseudomonadati</taxon>
        <taxon>Spirochaetota</taxon>
        <taxon>Spirochaetia</taxon>
        <taxon>Spirochaetales</taxon>
        <taxon>Treponemataceae</taxon>
        <taxon>Treponema</taxon>
    </lineage>
</organism>
<accession>H7EKH0</accession>
<dbReference type="RefSeq" id="WP_002704093.1">
    <property type="nucleotide sequence ID" value="NZ_AGRW01000045.1"/>
</dbReference>
<dbReference type="eggNOG" id="COG5492">
    <property type="taxonomic scope" value="Bacteria"/>
</dbReference>
<proteinExistence type="predicted"/>